<feature type="compositionally biased region" description="Pro residues" evidence="1">
    <location>
        <begin position="388"/>
        <end position="407"/>
    </location>
</feature>
<feature type="compositionally biased region" description="Pro residues" evidence="1">
    <location>
        <begin position="42"/>
        <end position="57"/>
    </location>
</feature>
<dbReference type="Proteomes" id="UP000774617">
    <property type="component" value="Unassembled WGS sequence"/>
</dbReference>
<proteinExistence type="predicted"/>
<feature type="compositionally biased region" description="Polar residues" evidence="1">
    <location>
        <begin position="61"/>
        <end position="72"/>
    </location>
</feature>
<evidence type="ECO:0000256" key="1">
    <source>
        <dbReference type="SAM" id="MobiDB-lite"/>
    </source>
</evidence>
<name>A0ABQ8GPW0_9PEZI</name>
<feature type="region of interest" description="Disordered" evidence="1">
    <location>
        <begin position="456"/>
        <end position="495"/>
    </location>
</feature>
<feature type="compositionally biased region" description="Low complexity" evidence="1">
    <location>
        <begin position="1"/>
        <end position="13"/>
    </location>
</feature>
<gene>
    <name evidence="2" type="ORF">B0J12DRAFT_696113</name>
</gene>
<keyword evidence="3" id="KW-1185">Reference proteome</keyword>
<feature type="region of interest" description="Disordered" evidence="1">
    <location>
        <begin position="367"/>
        <end position="413"/>
    </location>
</feature>
<sequence length="723" mass="76733">MSIPQQIPTTSPSRPQPPSDNTPLTPTSPRLPAGWPHSPAQALPPQPHPKSPPPTPPVSAGLSSSLPHTVSRLTLGPSGFPAGGDPPNTPVTPAAWLSSGGIRAQVRQSHCRQPGGGGVSSFQSTESSPHEQQLLLLGGRAISRPRASTQPTAREHHRQLPLQLQQQKRHHHHHHLQRERRCSSVTSPHSPRVIKTERWSSSSSDGSSDEAGRISHRKHCCCSNGAPQRPSVLPSRADTGPATVLRLEGVGAVVIEAPQRAISAKASGGVKLVDARRPSTAGHGSAGVIKDGEMDIDGEGEGEEGGRLSVPGPGLSGNARVRKTLKSKRMEALRMVGSSPAAIGDFREKALPSTPVSMQRTPRELYYPQDSSASTSPSLSPSLSPSPTHTPPPTTSLPLRFPMPPTHIPGRRPLQPLLETHNLINSNANSSPALAYPLTPIATDLGSLSIIAGLGEGPPTAGRRSRSGSRPPAAGQNGRTRTYTNTSRSSSVSTTSIRLRGGSVVTVIPPEQTAWQRTAYVAGPIRLNNFSNLANNSNAMLPGLPAIQSGKDGSVASLDAFQEAVECLPTNPATQERRASDESVLEDLVEYFEDFGFGPGGYEKDSLDCSWWSDLDDEMTRSSYGSFGTGWLSPPPEKPVPSLPVNFQTGRAIVAKRMSAMSGGMGAVEVIEMQDVERSNLKRTSSLLSRSNWTSGERRSRLAGASGQRTKLRRLMMSAGGIL</sequence>
<feature type="region of interest" description="Disordered" evidence="1">
    <location>
        <begin position="145"/>
        <end position="212"/>
    </location>
</feature>
<feature type="compositionally biased region" description="Polar residues" evidence="1">
    <location>
        <begin position="120"/>
        <end position="131"/>
    </location>
</feature>
<reference evidence="2 3" key="1">
    <citation type="journal article" date="2021" name="Nat. Commun.">
        <title>Genetic determinants of endophytism in the Arabidopsis root mycobiome.</title>
        <authorList>
            <person name="Mesny F."/>
            <person name="Miyauchi S."/>
            <person name="Thiergart T."/>
            <person name="Pickel B."/>
            <person name="Atanasova L."/>
            <person name="Karlsson M."/>
            <person name="Huettel B."/>
            <person name="Barry K.W."/>
            <person name="Haridas S."/>
            <person name="Chen C."/>
            <person name="Bauer D."/>
            <person name="Andreopoulos W."/>
            <person name="Pangilinan J."/>
            <person name="LaButti K."/>
            <person name="Riley R."/>
            <person name="Lipzen A."/>
            <person name="Clum A."/>
            <person name="Drula E."/>
            <person name="Henrissat B."/>
            <person name="Kohler A."/>
            <person name="Grigoriev I.V."/>
            <person name="Martin F.M."/>
            <person name="Hacquard S."/>
        </authorList>
    </citation>
    <scope>NUCLEOTIDE SEQUENCE [LARGE SCALE GENOMIC DNA]</scope>
    <source>
        <strain evidence="2 3">MPI-SDFR-AT-0080</strain>
    </source>
</reference>
<feature type="compositionally biased region" description="Low complexity" evidence="1">
    <location>
        <begin position="371"/>
        <end position="387"/>
    </location>
</feature>
<dbReference type="EMBL" id="JAGTJR010000005">
    <property type="protein sequence ID" value="KAH7060771.1"/>
    <property type="molecule type" value="Genomic_DNA"/>
</dbReference>
<feature type="compositionally biased region" description="Low complexity" evidence="1">
    <location>
        <begin position="457"/>
        <end position="495"/>
    </location>
</feature>
<feature type="region of interest" description="Disordered" evidence="1">
    <location>
        <begin position="1"/>
        <end position="131"/>
    </location>
</feature>
<evidence type="ECO:0000313" key="3">
    <source>
        <dbReference type="Proteomes" id="UP000774617"/>
    </source>
</evidence>
<feature type="compositionally biased region" description="Basic residues" evidence="1">
    <location>
        <begin position="167"/>
        <end position="178"/>
    </location>
</feature>
<feature type="region of interest" description="Disordered" evidence="1">
    <location>
        <begin position="298"/>
        <end position="319"/>
    </location>
</feature>
<evidence type="ECO:0000313" key="2">
    <source>
        <dbReference type="EMBL" id="KAH7060771.1"/>
    </source>
</evidence>
<protein>
    <submittedName>
        <fullName evidence="2">Uncharacterized protein</fullName>
    </submittedName>
</protein>
<accession>A0ABQ8GPW0</accession>
<comment type="caution">
    <text evidence="2">The sequence shown here is derived from an EMBL/GenBank/DDBJ whole genome shotgun (WGS) entry which is preliminary data.</text>
</comment>
<organism evidence="2 3">
    <name type="scientific">Macrophomina phaseolina</name>
    <dbReference type="NCBI Taxonomy" id="35725"/>
    <lineage>
        <taxon>Eukaryota</taxon>
        <taxon>Fungi</taxon>
        <taxon>Dikarya</taxon>
        <taxon>Ascomycota</taxon>
        <taxon>Pezizomycotina</taxon>
        <taxon>Dothideomycetes</taxon>
        <taxon>Dothideomycetes incertae sedis</taxon>
        <taxon>Botryosphaeriales</taxon>
        <taxon>Botryosphaeriaceae</taxon>
        <taxon>Macrophomina</taxon>
    </lineage>
</organism>